<sequence length="180" mass="20119">MNAKVAVSASALPILFICSSLNFVCQNRFPVSRAVFIGNLENAVNTHFRRLSFAVCRHLRAAISSFFSACFALLFVLFSGKNPPAPFTFDKRLLIASCVLQCNSSFMMLFLAFRAKSGFCASLEFLFTFSANLNHLFTPVRMLHVNYRLLVIFRNCSSSDRYANGIGSRNQNCDNRGAKN</sequence>
<feature type="transmembrane region" description="Helical" evidence="1">
    <location>
        <begin position="92"/>
        <end position="113"/>
    </location>
</feature>
<feature type="transmembrane region" description="Helical" evidence="1">
    <location>
        <begin position="59"/>
        <end position="80"/>
    </location>
</feature>
<keyword evidence="1" id="KW-0812">Transmembrane</keyword>
<organism evidence="2">
    <name type="scientific">Siphoviridae sp. ctM6i4</name>
    <dbReference type="NCBI Taxonomy" id="2827852"/>
    <lineage>
        <taxon>Viruses</taxon>
        <taxon>Duplodnaviria</taxon>
        <taxon>Heunggongvirae</taxon>
        <taxon>Uroviricota</taxon>
        <taxon>Caudoviricetes</taxon>
    </lineage>
</organism>
<feature type="transmembrane region" description="Helical" evidence="1">
    <location>
        <begin position="6"/>
        <end position="25"/>
    </location>
</feature>
<proteinExistence type="predicted"/>
<evidence type="ECO:0000256" key="1">
    <source>
        <dbReference type="SAM" id="Phobius"/>
    </source>
</evidence>
<dbReference type="EMBL" id="BK032735">
    <property type="protein sequence ID" value="DAF57629.1"/>
    <property type="molecule type" value="Genomic_DNA"/>
</dbReference>
<keyword evidence="1" id="KW-1133">Transmembrane helix</keyword>
<name>A0A8S5T2T2_9CAUD</name>
<evidence type="ECO:0000313" key="2">
    <source>
        <dbReference type="EMBL" id="DAF57629.1"/>
    </source>
</evidence>
<reference evidence="2" key="1">
    <citation type="journal article" date="2021" name="Proc. Natl. Acad. Sci. U.S.A.">
        <title>A Catalog of Tens of Thousands of Viruses from Human Metagenomes Reveals Hidden Associations with Chronic Diseases.</title>
        <authorList>
            <person name="Tisza M.J."/>
            <person name="Buck C.B."/>
        </authorList>
    </citation>
    <scope>NUCLEOTIDE SEQUENCE</scope>
    <source>
        <strain evidence="2">CtM6i4</strain>
    </source>
</reference>
<accession>A0A8S5T2T2</accession>
<keyword evidence="1" id="KW-0472">Membrane</keyword>
<protein>
    <submittedName>
        <fullName evidence="2">Uncharacterized protein</fullName>
    </submittedName>
</protein>